<protein>
    <submittedName>
        <fullName evidence="2">Uncharacterized protein</fullName>
    </submittedName>
</protein>
<dbReference type="Proteomes" id="UP001412067">
    <property type="component" value="Unassembled WGS sequence"/>
</dbReference>
<feature type="compositionally biased region" description="Basic and acidic residues" evidence="1">
    <location>
        <begin position="196"/>
        <end position="206"/>
    </location>
</feature>
<feature type="region of interest" description="Disordered" evidence="1">
    <location>
        <begin position="246"/>
        <end position="268"/>
    </location>
</feature>
<proteinExistence type="predicted"/>
<feature type="compositionally biased region" description="Gly residues" evidence="1">
    <location>
        <begin position="94"/>
        <end position="105"/>
    </location>
</feature>
<name>A0ABR2LVM8_9ASPA</name>
<keyword evidence="3" id="KW-1185">Reference proteome</keyword>
<accession>A0ABR2LVM8</accession>
<organism evidence="2 3">
    <name type="scientific">Platanthera guangdongensis</name>
    <dbReference type="NCBI Taxonomy" id="2320717"/>
    <lineage>
        <taxon>Eukaryota</taxon>
        <taxon>Viridiplantae</taxon>
        <taxon>Streptophyta</taxon>
        <taxon>Embryophyta</taxon>
        <taxon>Tracheophyta</taxon>
        <taxon>Spermatophyta</taxon>
        <taxon>Magnoliopsida</taxon>
        <taxon>Liliopsida</taxon>
        <taxon>Asparagales</taxon>
        <taxon>Orchidaceae</taxon>
        <taxon>Orchidoideae</taxon>
        <taxon>Orchideae</taxon>
        <taxon>Orchidinae</taxon>
        <taxon>Platanthera</taxon>
    </lineage>
</organism>
<feature type="compositionally biased region" description="Gly residues" evidence="1">
    <location>
        <begin position="209"/>
        <end position="218"/>
    </location>
</feature>
<feature type="compositionally biased region" description="Basic and acidic residues" evidence="1">
    <location>
        <begin position="155"/>
        <end position="165"/>
    </location>
</feature>
<dbReference type="PANTHER" id="PTHR33971">
    <property type="entry name" value="OS06G0232000 PROTEIN"/>
    <property type="match status" value="1"/>
</dbReference>
<dbReference type="InterPro" id="IPR038943">
    <property type="entry name" value="PLDrp1-like"/>
</dbReference>
<sequence length="404" mass="44433">MPLWGSRSEEAVDDFDDYDPTPYSGGYDQALTYGRPLPHSDETCYSISTPADIDYDRPNYSSNSQSSVYETDEANFGDRYGRPRPKPRIDSQFGQGGDEVSGGRYGSEYGSGNEGRPQRQEYGSEYESGYGGGRPKRNEEDGGYGKKAQYGSGFDRQEDPKRYGEEGYGEQDYSGGGNRRSDEEEVYEKQSYGSADFRRNDEEGYGKIKYGGGGYGGGEYRRSDEGGYGEGGGFRRSEESVYTGRPSYVKTSYGGEDERSGRYRKSGYAEDESEGYMKSSYGDGEDNIGYEKPSIYGGQDDVRPKYILTDFGRGWLWGVDLRKRACLWQGGDTGLEGAAESVGDGGCIEAASSRGKRAMNLLMMEKTSIAIRSITTVATMTKNEPVLMRGVAGGPGIVARTNYI</sequence>
<evidence type="ECO:0000313" key="2">
    <source>
        <dbReference type="EMBL" id="KAK8952754.1"/>
    </source>
</evidence>
<dbReference type="PANTHER" id="PTHR33971:SF1">
    <property type="entry name" value="OS02G0743600 PROTEIN"/>
    <property type="match status" value="1"/>
</dbReference>
<gene>
    <name evidence="2" type="ORF">KSP40_PGU005982</name>
</gene>
<comment type="caution">
    <text evidence="2">The sequence shown here is derived from an EMBL/GenBank/DDBJ whole genome shotgun (WGS) entry which is preliminary data.</text>
</comment>
<dbReference type="EMBL" id="JBBWWR010000014">
    <property type="protein sequence ID" value="KAK8952754.1"/>
    <property type="molecule type" value="Genomic_DNA"/>
</dbReference>
<reference evidence="2 3" key="1">
    <citation type="journal article" date="2022" name="Nat. Plants">
        <title>Genomes of leafy and leafless Platanthera orchids illuminate the evolution of mycoheterotrophy.</title>
        <authorList>
            <person name="Li M.H."/>
            <person name="Liu K.W."/>
            <person name="Li Z."/>
            <person name="Lu H.C."/>
            <person name="Ye Q.L."/>
            <person name="Zhang D."/>
            <person name="Wang J.Y."/>
            <person name="Li Y.F."/>
            <person name="Zhong Z.M."/>
            <person name="Liu X."/>
            <person name="Yu X."/>
            <person name="Liu D.K."/>
            <person name="Tu X.D."/>
            <person name="Liu B."/>
            <person name="Hao Y."/>
            <person name="Liao X.Y."/>
            <person name="Jiang Y.T."/>
            <person name="Sun W.H."/>
            <person name="Chen J."/>
            <person name="Chen Y.Q."/>
            <person name="Ai Y."/>
            <person name="Zhai J.W."/>
            <person name="Wu S.S."/>
            <person name="Zhou Z."/>
            <person name="Hsiao Y.Y."/>
            <person name="Wu W.L."/>
            <person name="Chen Y.Y."/>
            <person name="Lin Y.F."/>
            <person name="Hsu J.L."/>
            <person name="Li C.Y."/>
            <person name="Wang Z.W."/>
            <person name="Zhao X."/>
            <person name="Zhong W.Y."/>
            <person name="Ma X.K."/>
            <person name="Ma L."/>
            <person name="Huang J."/>
            <person name="Chen G.Z."/>
            <person name="Huang M.Z."/>
            <person name="Huang L."/>
            <person name="Peng D.H."/>
            <person name="Luo Y.B."/>
            <person name="Zou S.Q."/>
            <person name="Chen S.P."/>
            <person name="Lan S."/>
            <person name="Tsai W.C."/>
            <person name="Van de Peer Y."/>
            <person name="Liu Z.J."/>
        </authorList>
    </citation>
    <scope>NUCLEOTIDE SEQUENCE [LARGE SCALE GENOMIC DNA]</scope>
    <source>
        <strain evidence="2">Lor288</strain>
    </source>
</reference>
<feature type="region of interest" description="Disordered" evidence="1">
    <location>
        <begin position="1"/>
        <end position="220"/>
    </location>
</feature>
<feature type="compositionally biased region" description="Polar residues" evidence="1">
    <location>
        <begin position="59"/>
        <end position="69"/>
    </location>
</feature>
<feature type="compositionally biased region" description="Low complexity" evidence="1">
    <location>
        <begin position="106"/>
        <end position="128"/>
    </location>
</feature>
<evidence type="ECO:0000313" key="3">
    <source>
        <dbReference type="Proteomes" id="UP001412067"/>
    </source>
</evidence>
<evidence type="ECO:0000256" key="1">
    <source>
        <dbReference type="SAM" id="MobiDB-lite"/>
    </source>
</evidence>